<dbReference type="Pfam" id="PF00116">
    <property type="entry name" value="COX2"/>
    <property type="match status" value="1"/>
</dbReference>
<comment type="caution">
    <text evidence="11">The sequence shown here is derived from an EMBL/GenBank/DDBJ whole genome shotgun (WGS) entry which is preliminary data.</text>
</comment>
<keyword evidence="5" id="KW-0249">Electron transport</keyword>
<dbReference type="EMBL" id="DTCM01000102">
    <property type="protein sequence ID" value="HGL41656.1"/>
    <property type="molecule type" value="Genomic_DNA"/>
</dbReference>
<organism evidence="11">
    <name type="scientific">Caldiarchaeum subterraneum</name>
    <dbReference type="NCBI Taxonomy" id="311458"/>
    <lineage>
        <taxon>Archaea</taxon>
        <taxon>Nitrososphaerota</taxon>
        <taxon>Candidatus Caldarchaeales</taxon>
        <taxon>Candidatus Caldarchaeaceae</taxon>
        <taxon>Candidatus Caldarchaeum</taxon>
    </lineage>
</organism>
<dbReference type="SUPFAM" id="SSF49503">
    <property type="entry name" value="Cupredoxins"/>
    <property type="match status" value="1"/>
</dbReference>
<keyword evidence="6" id="KW-0186">Copper</keyword>
<feature type="transmembrane region" description="Helical" evidence="8">
    <location>
        <begin position="12"/>
        <end position="30"/>
    </location>
</feature>
<proteinExistence type="inferred from homology"/>
<feature type="domain" description="Cytochrome oxidase subunit II copper A binding" evidence="9">
    <location>
        <begin position="38"/>
        <end position="138"/>
    </location>
</feature>
<evidence type="ECO:0000256" key="6">
    <source>
        <dbReference type="ARBA" id="ARBA00023008"/>
    </source>
</evidence>
<sequence>MERVKLVENATIVGALILFAVIGFWSWNVLNDLEADKPADLTVKVVARQFAWQFVYPDGTVSGELRVKAGQTVKLELNSEDVIHSFYLRDFGLKKDVVPGRTNVLYVTPLEPGTYLIQCAEFCGQGHYSMIANMVVEP</sequence>
<dbReference type="CDD" id="cd13919">
    <property type="entry name" value="CuRO_HCO_II_like_5"/>
    <property type="match status" value="1"/>
</dbReference>
<evidence type="ECO:0000256" key="1">
    <source>
        <dbReference type="ARBA" id="ARBA00004370"/>
    </source>
</evidence>
<dbReference type="PROSITE" id="PS00078">
    <property type="entry name" value="COX2"/>
    <property type="match status" value="1"/>
</dbReference>
<name>A0A7C4E1I7_CALS0</name>
<keyword evidence="8" id="KW-1133">Transmembrane helix</keyword>
<evidence type="ECO:0000256" key="3">
    <source>
        <dbReference type="ARBA" id="ARBA00022448"/>
    </source>
</evidence>
<dbReference type="GO" id="GO:0016020">
    <property type="term" value="C:membrane"/>
    <property type="evidence" value="ECO:0007669"/>
    <property type="project" value="UniProtKB-SubCell"/>
</dbReference>
<protein>
    <submittedName>
        <fullName evidence="11">Cytochrome c oxidase subunit II</fullName>
    </submittedName>
</protein>
<dbReference type="InterPro" id="IPR045187">
    <property type="entry name" value="CcO_II"/>
</dbReference>
<gene>
    <name evidence="11" type="ORF">ENT82_05160</name>
    <name evidence="10" type="ORF">ENU43_08355</name>
</gene>
<evidence type="ECO:0000256" key="8">
    <source>
        <dbReference type="SAM" id="Phobius"/>
    </source>
</evidence>
<dbReference type="AlphaFoldDB" id="A0A7C4E1I7"/>
<dbReference type="EMBL" id="DTAD01000055">
    <property type="protein sequence ID" value="HGN90498.1"/>
    <property type="molecule type" value="Genomic_DNA"/>
</dbReference>
<reference evidence="11" key="1">
    <citation type="journal article" date="2020" name="mSystems">
        <title>Genome- and Community-Level Interaction Insights into Carbon Utilization and Element Cycling Functions of Hydrothermarchaeota in Hydrothermal Sediment.</title>
        <authorList>
            <person name="Zhou Z."/>
            <person name="Liu Y."/>
            <person name="Xu W."/>
            <person name="Pan J."/>
            <person name="Luo Z.H."/>
            <person name="Li M."/>
        </authorList>
    </citation>
    <scope>NUCLEOTIDE SEQUENCE [LARGE SCALE GENOMIC DNA]</scope>
    <source>
        <strain evidence="11">SpSt-613</strain>
        <strain evidence="10">SpSt-669</strain>
    </source>
</reference>
<dbReference type="Gene3D" id="2.60.40.420">
    <property type="entry name" value="Cupredoxins - blue copper proteins"/>
    <property type="match status" value="1"/>
</dbReference>
<dbReference type="PROSITE" id="PS50857">
    <property type="entry name" value="COX2_CUA"/>
    <property type="match status" value="1"/>
</dbReference>
<evidence type="ECO:0000313" key="11">
    <source>
        <dbReference type="EMBL" id="HGN90498.1"/>
    </source>
</evidence>
<keyword evidence="4" id="KW-0479">Metal-binding</keyword>
<dbReference type="GO" id="GO:0005507">
    <property type="term" value="F:copper ion binding"/>
    <property type="evidence" value="ECO:0007669"/>
    <property type="project" value="InterPro"/>
</dbReference>
<evidence type="ECO:0000256" key="5">
    <source>
        <dbReference type="ARBA" id="ARBA00022982"/>
    </source>
</evidence>
<comment type="similarity">
    <text evidence="2">Belongs to the cytochrome c oxidase subunit 2 family.</text>
</comment>
<dbReference type="InterPro" id="IPR001505">
    <property type="entry name" value="Copper_CuA"/>
</dbReference>
<evidence type="ECO:0000256" key="2">
    <source>
        <dbReference type="ARBA" id="ARBA00007866"/>
    </source>
</evidence>
<evidence type="ECO:0000256" key="7">
    <source>
        <dbReference type="ARBA" id="ARBA00023136"/>
    </source>
</evidence>
<keyword evidence="8" id="KW-0812">Transmembrane</keyword>
<evidence type="ECO:0000259" key="9">
    <source>
        <dbReference type="PROSITE" id="PS50857"/>
    </source>
</evidence>
<comment type="subcellular location">
    <subcellularLocation>
        <location evidence="1">Membrane</location>
    </subcellularLocation>
</comment>
<keyword evidence="3" id="KW-0813">Transport</keyword>
<accession>A0A7C4E1I7</accession>
<dbReference type="InterPro" id="IPR008972">
    <property type="entry name" value="Cupredoxin"/>
</dbReference>
<dbReference type="InterPro" id="IPR002429">
    <property type="entry name" value="CcO_II-like_C"/>
</dbReference>
<dbReference type="PANTHER" id="PTHR22888:SF9">
    <property type="entry name" value="CYTOCHROME C OXIDASE SUBUNIT 2"/>
    <property type="match status" value="1"/>
</dbReference>
<dbReference type="GO" id="GO:0042773">
    <property type="term" value="P:ATP synthesis coupled electron transport"/>
    <property type="evidence" value="ECO:0007669"/>
    <property type="project" value="TreeGrafter"/>
</dbReference>
<dbReference type="PANTHER" id="PTHR22888">
    <property type="entry name" value="CYTOCHROME C OXIDASE, SUBUNIT II"/>
    <property type="match status" value="1"/>
</dbReference>
<evidence type="ECO:0000256" key="4">
    <source>
        <dbReference type="ARBA" id="ARBA00022723"/>
    </source>
</evidence>
<evidence type="ECO:0000313" key="10">
    <source>
        <dbReference type="EMBL" id="HGL41656.1"/>
    </source>
</evidence>
<dbReference type="GO" id="GO:0004129">
    <property type="term" value="F:cytochrome-c oxidase activity"/>
    <property type="evidence" value="ECO:0007669"/>
    <property type="project" value="InterPro"/>
</dbReference>
<keyword evidence="7 8" id="KW-0472">Membrane</keyword>